<evidence type="ECO:0000313" key="2">
    <source>
        <dbReference type="EMBL" id="MFD0748600.1"/>
    </source>
</evidence>
<feature type="domain" description="VOC" evidence="1">
    <location>
        <begin position="1"/>
        <end position="121"/>
    </location>
</feature>
<dbReference type="SUPFAM" id="SSF54593">
    <property type="entry name" value="Glyoxalase/Bleomycin resistance protein/Dihydroxybiphenyl dioxygenase"/>
    <property type="match status" value="1"/>
</dbReference>
<name>A0ABW2YRW7_9SPHI</name>
<dbReference type="InterPro" id="IPR058998">
    <property type="entry name" value="YycE-like_N"/>
</dbReference>
<dbReference type="RefSeq" id="WP_377096057.1">
    <property type="nucleotide sequence ID" value="NZ_JBHTHU010000001.1"/>
</dbReference>
<comment type="caution">
    <text evidence="2">The sequence shown here is derived from an EMBL/GenBank/DDBJ whole genome shotgun (WGS) entry which is preliminary data.</text>
</comment>
<gene>
    <name evidence="2" type="ORF">ACFQZS_00505</name>
</gene>
<organism evidence="2 3">
    <name type="scientific">Mucilaginibacter calamicampi</name>
    <dbReference type="NCBI Taxonomy" id="1302352"/>
    <lineage>
        <taxon>Bacteria</taxon>
        <taxon>Pseudomonadati</taxon>
        <taxon>Bacteroidota</taxon>
        <taxon>Sphingobacteriia</taxon>
        <taxon>Sphingobacteriales</taxon>
        <taxon>Sphingobacteriaceae</taxon>
        <taxon>Mucilaginibacter</taxon>
    </lineage>
</organism>
<dbReference type="InterPro" id="IPR037523">
    <property type="entry name" value="VOC_core"/>
</dbReference>
<accession>A0ABW2YRW7</accession>
<dbReference type="PROSITE" id="PS51819">
    <property type="entry name" value="VOC"/>
    <property type="match status" value="1"/>
</dbReference>
<sequence length="122" mass="13746">MKLRVARHTTQLTPLISFYTTILDLEVIGDFKNHGGYNGVFIGGRNTGWHLEFTESTEAPSNKSDDDDLLVFYVSPEEYKVITERIAANNIETVKPKNPYWEENGVTVVDPDGFRVVIAIAK</sequence>
<dbReference type="InterPro" id="IPR029068">
    <property type="entry name" value="Glyas_Bleomycin-R_OHBP_Dase"/>
</dbReference>
<dbReference type="Gene3D" id="3.10.180.10">
    <property type="entry name" value="2,3-Dihydroxybiphenyl 1,2-Dioxygenase, domain 1"/>
    <property type="match status" value="1"/>
</dbReference>
<reference evidence="3" key="1">
    <citation type="journal article" date="2019" name="Int. J. Syst. Evol. Microbiol.">
        <title>The Global Catalogue of Microorganisms (GCM) 10K type strain sequencing project: providing services to taxonomists for standard genome sequencing and annotation.</title>
        <authorList>
            <consortium name="The Broad Institute Genomics Platform"/>
            <consortium name="The Broad Institute Genome Sequencing Center for Infectious Disease"/>
            <person name="Wu L."/>
            <person name="Ma J."/>
        </authorList>
    </citation>
    <scope>NUCLEOTIDE SEQUENCE [LARGE SCALE GENOMIC DNA]</scope>
    <source>
        <strain evidence="3">CCUG 63418</strain>
    </source>
</reference>
<dbReference type="CDD" id="cd06587">
    <property type="entry name" value="VOC"/>
    <property type="match status" value="1"/>
</dbReference>
<keyword evidence="3" id="KW-1185">Reference proteome</keyword>
<evidence type="ECO:0000259" key="1">
    <source>
        <dbReference type="PROSITE" id="PS51819"/>
    </source>
</evidence>
<proteinExistence type="predicted"/>
<evidence type="ECO:0000313" key="3">
    <source>
        <dbReference type="Proteomes" id="UP001596958"/>
    </source>
</evidence>
<dbReference type="EMBL" id="JBHTHU010000001">
    <property type="protein sequence ID" value="MFD0748600.1"/>
    <property type="molecule type" value="Genomic_DNA"/>
</dbReference>
<dbReference type="InterPro" id="IPR058997">
    <property type="entry name" value="YycE-like_C"/>
</dbReference>
<dbReference type="Pfam" id="PF22658">
    <property type="entry name" value="YycE-like_N"/>
    <property type="match status" value="1"/>
</dbReference>
<dbReference type="Pfam" id="PF22659">
    <property type="entry name" value="YycE-like_C"/>
    <property type="match status" value="1"/>
</dbReference>
<dbReference type="Proteomes" id="UP001596958">
    <property type="component" value="Unassembled WGS sequence"/>
</dbReference>
<protein>
    <submittedName>
        <fullName evidence="2">VOC family protein</fullName>
    </submittedName>
</protein>